<evidence type="ECO:0000256" key="1">
    <source>
        <dbReference type="SAM" id="MobiDB-lite"/>
    </source>
</evidence>
<dbReference type="Pfam" id="PF02862">
    <property type="entry name" value="DDHD"/>
    <property type="match status" value="2"/>
</dbReference>
<feature type="compositionally biased region" description="Polar residues" evidence="1">
    <location>
        <begin position="302"/>
        <end position="312"/>
    </location>
</feature>
<reference evidence="4" key="2">
    <citation type="submission" date="2015-01" db="EMBL/GenBank/DDBJ databases">
        <title>Evolutionary Origins and Diversification of the Mycorrhizal Mutualists.</title>
        <authorList>
            <consortium name="DOE Joint Genome Institute"/>
            <consortium name="Mycorrhizal Genomics Consortium"/>
            <person name="Kohler A."/>
            <person name="Kuo A."/>
            <person name="Nagy L.G."/>
            <person name="Floudas D."/>
            <person name="Copeland A."/>
            <person name="Barry K.W."/>
            <person name="Cichocki N."/>
            <person name="Veneault-Fourrey C."/>
            <person name="LaButti K."/>
            <person name="Lindquist E.A."/>
            <person name="Lipzen A."/>
            <person name="Lundell T."/>
            <person name="Morin E."/>
            <person name="Murat C."/>
            <person name="Riley R."/>
            <person name="Ohm R."/>
            <person name="Sun H."/>
            <person name="Tunlid A."/>
            <person name="Henrissat B."/>
            <person name="Grigoriev I.V."/>
            <person name="Hibbett D.S."/>
            <person name="Martin F."/>
        </authorList>
    </citation>
    <scope>NUCLEOTIDE SEQUENCE [LARGE SCALE GENOMIC DNA]</scope>
    <source>
        <strain evidence="4">MAFF 305830</strain>
    </source>
</reference>
<dbReference type="InterPro" id="IPR058055">
    <property type="entry name" value="PA-PLA1"/>
</dbReference>
<feature type="domain" description="DDHD" evidence="2">
    <location>
        <begin position="513"/>
        <end position="711"/>
    </location>
</feature>
<dbReference type="GO" id="GO:0004620">
    <property type="term" value="F:phospholipase activity"/>
    <property type="evidence" value="ECO:0007669"/>
    <property type="project" value="TreeGrafter"/>
</dbReference>
<dbReference type="STRING" id="933852.A0A0C3B037"/>
<keyword evidence="4" id="KW-1185">Reference proteome</keyword>
<dbReference type="PANTHER" id="PTHR23509">
    <property type="entry name" value="PA-PL1 PHOSPHOLIPASE FAMILY"/>
    <property type="match status" value="1"/>
</dbReference>
<evidence type="ECO:0000313" key="4">
    <source>
        <dbReference type="Proteomes" id="UP000054097"/>
    </source>
</evidence>
<evidence type="ECO:0000313" key="3">
    <source>
        <dbReference type="EMBL" id="KIM30120.1"/>
    </source>
</evidence>
<dbReference type="PROSITE" id="PS51043">
    <property type="entry name" value="DDHD"/>
    <property type="match status" value="1"/>
</dbReference>
<evidence type="ECO:0000259" key="2">
    <source>
        <dbReference type="PROSITE" id="PS51043"/>
    </source>
</evidence>
<dbReference type="HOGENOM" id="CLU_002680_1_0_1"/>
<gene>
    <name evidence="3" type="ORF">M408DRAFT_328513</name>
</gene>
<feature type="region of interest" description="Disordered" evidence="1">
    <location>
        <begin position="54"/>
        <end position="80"/>
    </location>
</feature>
<dbReference type="Pfam" id="PF23463">
    <property type="entry name" value="WWE_2"/>
    <property type="match status" value="1"/>
</dbReference>
<dbReference type="SMART" id="SM01127">
    <property type="entry name" value="DDHD"/>
    <property type="match status" value="1"/>
</dbReference>
<reference evidence="3 4" key="1">
    <citation type="submission" date="2014-04" db="EMBL/GenBank/DDBJ databases">
        <authorList>
            <consortium name="DOE Joint Genome Institute"/>
            <person name="Kuo A."/>
            <person name="Zuccaro A."/>
            <person name="Kohler A."/>
            <person name="Nagy L.G."/>
            <person name="Floudas D."/>
            <person name="Copeland A."/>
            <person name="Barry K.W."/>
            <person name="Cichocki N."/>
            <person name="Veneault-Fourrey C."/>
            <person name="LaButti K."/>
            <person name="Lindquist E.A."/>
            <person name="Lipzen A."/>
            <person name="Lundell T."/>
            <person name="Morin E."/>
            <person name="Murat C."/>
            <person name="Sun H."/>
            <person name="Tunlid A."/>
            <person name="Henrissat B."/>
            <person name="Grigoriev I.V."/>
            <person name="Hibbett D.S."/>
            <person name="Martin F."/>
            <person name="Nordberg H.P."/>
            <person name="Cantor M.N."/>
            <person name="Hua S.X."/>
        </authorList>
    </citation>
    <scope>NUCLEOTIDE SEQUENCE [LARGE SCALE GENOMIC DNA]</scope>
    <source>
        <strain evidence="3 4">MAFF 305830</strain>
    </source>
</reference>
<dbReference type="GO" id="GO:0046872">
    <property type="term" value="F:metal ion binding"/>
    <property type="evidence" value="ECO:0007669"/>
    <property type="project" value="InterPro"/>
</dbReference>
<dbReference type="OrthoDB" id="69269at2759"/>
<dbReference type="Proteomes" id="UP000054097">
    <property type="component" value="Unassembled WGS sequence"/>
</dbReference>
<dbReference type="PANTHER" id="PTHR23509:SF6">
    <property type="entry name" value="PHOSPHOLIPASE C1020.13C-RELATED"/>
    <property type="match status" value="1"/>
</dbReference>
<feature type="compositionally biased region" description="Basic and acidic residues" evidence="1">
    <location>
        <begin position="263"/>
        <end position="274"/>
    </location>
</feature>
<protein>
    <recommendedName>
        <fullName evidence="2">DDHD domain-containing protein</fullName>
    </recommendedName>
</protein>
<dbReference type="AlphaFoldDB" id="A0A0C3B037"/>
<dbReference type="EMBL" id="KN824286">
    <property type="protein sequence ID" value="KIM30120.1"/>
    <property type="molecule type" value="Genomic_DNA"/>
</dbReference>
<dbReference type="GO" id="GO:0005737">
    <property type="term" value="C:cytoplasm"/>
    <property type="evidence" value="ECO:0007669"/>
    <property type="project" value="TreeGrafter"/>
</dbReference>
<organism evidence="3 4">
    <name type="scientific">Serendipita vermifera MAFF 305830</name>
    <dbReference type="NCBI Taxonomy" id="933852"/>
    <lineage>
        <taxon>Eukaryota</taxon>
        <taxon>Fungi</taxon>
        <taxon>Dikarya</taxon>
        <taxon>Basidiomycota</taxon>
        <taxon>Agaricomycotina</taxon>
        <taxon>Agaricomycetes</taxon>
        <taxon>Sebacinales</taxon>
        <taxon>Serendipitaceae</taxon>
        <taxon>Serendipita</taxon>
    </lineage>
</organism>
<accession>A0A0C3B037</accession>
<name>A0A0C3B037_SERVB</name>
<feature type="region of interest" description="Disordered" evidence="1">
    <location>
        <begin position="240"/>
        <end position="324"/>
    </location>
</feature>
<dbReference type="InterPro" id="IPR004177">
    <property type="entry name" value="DDHD_dom"/>
</dbReference>
<sequence length="732" mass="81489">MSEQSNEIDSSPVGHVRWWHSSHGAAHLELLATPSAKISPLLWTKLTREESDRCEEAWQALTDEEKKQSQQPKPDQPIAEPVIEDGEEDLLLGVPIGKERLFEVDVKTMTMYPVFWKLTGPPIMVRRVLWMYDSNRPVDEPLAQQLEDAYQTIKPWKPSYQEEVSAALQVGPAAYEKLKYPLAEGAAFFDDAGSARLISNSFANRVSSAFFSTLRGGKHNSPYPASPLVYRGYDEAVRRANVPSRPASASPSRASSLPPNSSETDKRIRRKSLDARTASRFSHERGRKSTQGVNLGVPGANQEPNESENLNENHPYEDAKVGEGPSEDVSDLIFVVHGIGQGLSAQYESYNFMYMVNLMRIVARKQAMSPALNSIMRSNNVQFLPILWRTNFKPDEKETKRRAEEGLDNSFSLADITLKQHIPMVRELTNEVLIDIPYFMSHHQTQMIEAVCYRANRAYRLWCARNPSFAKNGRVHVIAHSLGAPLCATILSSQPTKQPPLEDLHAKVPWNQFLFNVSALFMLGSPFAVFLHISQAQLIARKGRERTMHSPDDEALDRPGLFGCMAIDSLYNVFQLSDPIAYKLNACVDAARAHELPPIPIPSITGTLLESFQKGVSKMFDGFLNPFVGQSTAGAGNVDTSDSPFELGGGPDKLQGSRAERRFSALNPHGALDFYLPGDGNISEYVAMMTSHSSYWRDESLSAFILSEIFARQEDLARTGLGPTIKSPVHDA</sequence>
<dbReference type="InterPro" id="IPR057826">
    <property type="entry name" value="WWE_C20G8.02"/>
</dbReference>
<feature type="compositionally biased region" description="Low complexity" evidence="1">
    <location>
        <begin position="240"/>
        <end position="262"/>
    </location>
</feature>
<proteinExistence type="predicted"/>